<organism evidence="1 2">
    <name type="scientific">Trifolium pratense</name>
    <name type="common">Red clover</name>
    <dbReference type="NCBI Taxonomy" id="57577"/>
    <lineage>
        <taxon>Eukaryota</taxon>
        <taxon>Viridiplantae</taxon>
        <taxon>Streptophyta</taxon>
        <taxon>Embryophyta</taxon>
        <taxon>Tracheophyta</taxon>
        <taxon>Spermatophyta</taxon>
        <taxon>Magnoliopsida</taxon>
        <taxon>eudicotyledons</taxon>
        <taxon>Gunneridae</taxon>
        <taxon>Pentapetalae</taxon>
        <taxon>rosids</taxon>
        <taxon>fabids</taxon>
        <taxon>Fabales</taxon>
        <taxon>Fabaceae</taxon>
        <taxon>Papilionoideae</taxon>
        <taxon>50 kb inversion clade</taxon>
        <taxon>NPAAA clade</taxon>
        <taxon>Hologalegina</taxon>
        <taxon>IRL clade</taxon>
        <taxon>Trifolieae</taxon>
        <taxon>Trifolium</taxon>
    </lineage>
</organism>
<evidence type="ECO:0000313" key="1">
    <source>
        <dbReference type="EMBL" id="CAJ2670222.1"/>
    </source>
</evidence>
<name>A0ACB0LL11_TRIPR</name>
<accession>A0ACB0LL11</accession>
<reference evidence="1" key="1">
    <citation type="submission" date="2023-10" db="EMBL/GenBank/DDBJ databases">
        <authorList>
            <person name="Rodriguez Cubillos JULIANA M."/>
            <person name="De Vega J."/>
        </authorList>
    </citation>
    <scope>NUCLEOTIDE SEQUENCE</scope>
</reference>
<protein>
    <submittedName>
        <fullName evidence="1">Uncharacterized protein</fullName>
    </submittedName>
</protein>
<dbReference type="EMBL" id="CASHSV030000615">
    <property type="protein sequence ID" value="CAJ2670222.1"/>
    <property type="molecule type" value="Genomic_DNA"/>
</dbReference>
<comment type="caution">
    <text evidence="1">The sequence shown here is derived from an EMBL/GenBank/DDBJ whole genome shotgun (WGS) entry which is preliminary data.</text>
</comment>
<dbReference type="Proteomes" id="UP001177021">
    <property type="component" value="Unassembled WGS sequence"/>
</dbReference>
<gene>
    <name evidence="1" type="ORF">MILVUS5_LOCUS34287</name>
</gene>
<sequence length="262" mass="30593">MEPPTKRRFIIKFSYEKDDHEKKKPIVTSYWVDSTSTTNKVSTTIKSQEESVKDVVVDSTSAAATPPHHKVSSTSTKIINNTVLAAADSKNGFDGKLKKDYVETDLLMIKKNKPMEHYKRMQCWVIVKRMIEGRDGWALKESLDLKFLKGLEKNKSKVQKAIGLKDIEAKLKSYSTPDEFAKDMRFVFSQGLLYHPRHIVHRIATKFSETFENKWKSLNEEWTLEERKVKRIHKRKREQAVYDNERKCLGFQQKRSQLCATY</sequence>
<proteinExistence type="predicted"/>
<evidence type="ECO:0000313" key="2">
    <source>
        <dbReference type="Proteomes" id="UP001177021"/>
    </source>
</evidence>
<keyword evidence="2" id="KW-1185">Reference proteome</keyword>